<comment type="function">
    <text evidence="9">Part of the Sec protein translocase complex. Interacts with the SecYEG preprotein conducting channel. SecDF uses the proton motive force (PMF) to complete protein translocation after the ATP-dependent function of SecA.</text>
</comment>
<gene>
    <name evidence="9" type="primary">secF</name>
    <name evidence="11" type="ORF">A2304_02175</name>
</gene>
<dbReference type="InterPro" id="IPR022646">
    <property type="entry name" value="SecD/SecF_CS"/>
</dbReference>
<evidence type="ECO:0000256" key="4">
    <source>
        <dbReference type="ARBA" id="ARBA00022692"/>
    </source>
</evidence>
<organism evidence="11 12">
    <name type="scientific">Candidatus Uhrbacteria bacterium RIFOXYB2_FULL_57_15</name>
    <dbReference type="NCBI Taxonomy" id="1802422"/>
    <lineage>
        <taxon>Bacteria</taxon>
        <taxon>Candidatus Uhriibacteriota</taxon>
    </lineage>
</organism>
<comment type="subcellular location">
    <subcellularLocation>
        <location evidence="1 9">Cell membrane</location>
        <topology evidence="1 9">Multi-pass membrane protein</topology>
    </subcellularLocation>
</comment>
<proteinExistence type="inferred from homology"/>
<dbReference type="InterPro" id="IPR022645">
    <property type="entry name" value="SecD/SecF_bac"/>
</dbReference>
<dbReference type="GO" id="GO:0015450">
    <property type="term" value="F:protein-transporting ATPase activity"/>
    <property type="evidence" value="ECO:0007669"/>
    <property type="project" value="InterPro"/>
</dbReference>
<feature type="transmembrane region" description="Helical" evidence="9">
    <location>
        <begin position="265"/>
        <end position="289"/>
    </location>
</feature>
<dbReference type="NCBIfam" id="TIGR00966">
    <property type="entry name" value="transloc_SecF"/>
    <property type="match status" value="1"/>
</dbReference>
<dbReference type="Pfam" id="PF02355">
    <property type="entry name" value="SecD_SecF_C"/>
    <property type="match status" value="1"/>
</dbReference>
<evidence type="ECO:0000256" key="8">
    <source>
        <dbReference type="ARBA" id="ARBA00023136"/>
    </source>
</evidence>
<dbReference type="PANTHER" id="PTHR30081">
    <property type="entry name" value="PROTEIN-EXPORT MEMBRANE PROTEIN SEC"/>
    <property type="match status" value="1"/>
</dbReference>
<dbReference type="Pfam" id="PF07549">
    <property type="entry name" value="Sec_GG"/>
    <property type="match status" value="1"/>
</dbReference>
<evidence type="ECO:0000259" key="10">
    <source>
        <dbReference type="Pfam" id="PF02355"/>
    </source>
</evidence>
<sequence>MTFSFVGLRRLWFGISAVLVVISLLAIATFGLRFSIDFVGGSLMELSFDSEAPATPDLTSALAEAGYQSVTVQSSTDNRAIIRLESLSEERHQEALSTIESRFGSFTEERFDSIGPIIGKELRKSAIIGVILTLTLIGLYISWTFRKVSDPVASWKYGLLTVICAGHDVIIPLGVFAILGHFLNMEIGAAFIAAILTILGYSISDTVVVFDRTRENLSHHTGESFADIVEKSVRQTYVRSINTSVTTLLVLVAILIFGGDSTRAFALALFIGIFVGTYSSIFFASPALVEWELRRSAR</sequence>
<dbReference type="GO" id="GO:0005886">
    <property type="term" value="C:plasma membrane"/>
    <property type="evidence" value="ECO:0007669"/>
    <property type="project" value="UniProtKB-SubCell"/>
</dbReference>
<evidence type="ECO:0000313" key="11">
    <source>
        <dbReference type="EMBL" id="OGL98476.1"/>
    </source>
</evidence>
<keyword evidence="5 9" id="KW-0653">Protein transport</keyword>
<keyword evidence="2 9" id="KW-0813">Transport</keyword>
<dbReference type="EMBL" id="MGFE01000020">
    <property type="protein sequence ID" value="OGL98476.1"/>
    <property type="molecule type" value="Genomic_DNA"/>
</dbReference>
<accession>A0A1F7W750</accession>
<dbReference type="InterPro" id="IPR022813">
    <property type="entry name" value="SecD/SecF_arch_bac"/>
</dbReference>
<feature type="transmembrane region" description="Helical" evidence="9">
    <location>
        <begin position="12"/>
        <end position="36"/>
    </location>
</feature>
<keyword evidence="4 9" id="KW-0812">Transmembrane</keyword>
<dbReference type="GO" id="GO:0006605">
    <property type="term" value="P:protein targeting"/>
    <property type="evidence" value="ECO:0007669"/>
    <property type="project" value="UniProtKB-UniRule"/>
</dbReference>
<feature type="transmembrane region" description="Helical" evidence="9">
    <location>
        <begin position="189"/>
        <end position="210"/>
    </location>
</feature>
<keyword evidence="3 9" id="KW-1003">Cell membrane</keyword>
<comment type="subunit">
    <text evidence="9">Forms a complex with SecD. Part of the essential Sec protein translocation apparatus which comprises SecA, SecYEG and auxiliary proteins SecDF. Other proteins may also be involved.</text>
</comment>
<evidence type="ECO:0000256" key="5">
    <source>
        <dbReference type="ARBA" id="ARBA00022927"/>
    </source>
</evidence>
<keyword evidence="6 9" id="KW-1133">Transmembrane helix</keyword>
<evidence type="ECO:0000256" key="9">
    <source>
        <dbReference type="HAMAP-Rule" id="MF_01464"/>
    </source>
</evidence>
<dbReference type="InterPro" id="IPR048634">
    <property type="entry name" value="SecD_SecF_C"/>
</dbReference>
<dbReference type="PRINTS" id="PR01755">
    <property type="entry name" value="SECFTRNLCASE"/>
</dbReference>
<evidence type="ECO:0000256" key="2">
    <source>
        <dbReference type="ARBA" id="ARBA00022448"/>
    </source>
</evidence>
<evidence type="ECO:0000256" key="6">
    <source>
        <dbReference type="ARBA" id="ARBA00022989"/>
    </source>
</evidence>
<reference evidence="11 12" key="1">
    <citation type="journal article" date="2016" name="Nat. Commun.">
        <title>Thousands of microbial genomes shed light on interconnected biogeochemical processes in an aquifer system.</title>
        <authorList>
            <person name="Anantharaman K."/>
            <person name="Brown C.T."/>
            <person name="Hug L.A."/>
            <person name="Sharon I."/>
            <person name="Castelle C.J."/>
            <person name="Probst A.J."/>
            <person name="Thomas B.C."/>
            <person name="Singh A."/>
            <person name="Wilkins M.J."/>
            <person name="Karaoz U."/>
            <person name="Brodie E.L."/>
            <person name="Williams K.H."/>
            <person name="Hubbard S.S."/>
            <person name="Banfield J.F."/>
        </authorList>
    </citation>
    <scope>NUCLEOTIDE SEQUENCE [LARGE SCALE GENOMIC DNA]</scope>
</reference>
<dbReference type="Proteomes" id="UP000176501">
    <property type="component" value="Unassembled WGS sequence"/>
</dbReference>
<dbReference type="Gene3D" id="1.20.1640.10">
    <property type="entry name" value="Multidrug efflux transporter AcrB transmembrane domain"/>
    <property type="match status" value="1"/>
</dbReference>
<feature type="domain" description="Protein export membrane protein SecD/SecF C-terminal" evidence="10">
    <location>
        <begin position="104"/>
        <end position="292"/>
    </location>
</feature>
<evidence type="ECO:0000256" key="1">
    <source>
        <dbReference type="ARBA" id="ARBA00004651"/>
    </source>
</evidence>
<feature type="transmembrane region" description="Helical" evidence="9">
    <location>
        <begin position="126"/>
        <end position="145"/>
    </location>
</feature>
<comment type="caution">
    <text evidence="11">The sequence shown here is derived from an EMBL/GenBank/DDBJ whole genome shotgun (WGS) entry which is preliminary data.</text>
</comment>
<protein>
    <recommendedName>
        <fullName evidence="9">Protein-export membrane protein SecF</fullName>
    </recommendedName>
</protein>
<dbReference type="HAMAP" id="MF_01464_B">
    <property type="entry name" value="SecF_B"/>
    <property type="match status" value="1"/>
</dbReference>
<dbReference type="AlphaFoldDB" id="A0A1F7W750"/>
<evidence type="ECO:0000256" key="3">
    <source>
        <dbReference type="ARBA" id="ARBA00022475"/>
    </source>
</evidence>
<keyword evidence="8 9" id="KW-0472">Membrane</keyword>
<dbReference type="InterPro" id="IPR005665">
    <property type="entry name" value="SecF_bac"/>
</dbReference>
<dbReference type="PANTHER" id="PTHR30081:SF8">
    <property type="entry name" value="PROTEIN TRANSLOCASE SUBUNIT SECF"/>
    <property type="match status" value="1"/>
</dbReference>
<feature type="transmembrane region" description="Helical" evidence="9">
    <location>
        <begin position="241"/>
        <end position="259"/>
    </location>
</feature>
<feature type="transmembrane region" description="Helical" evidence="9">
    <location>
        <begin position="157"/>
        <end position="183"/>
    </location>
</feature>
<keyword evidence="7 9" id="KW-0811">Translocation</keyword>
<name>A0A1F7W750_9BACT</name>
<evidence type="ECO:0000256" key="7">
    <source>
        <dbReference type="ARBA" id="ARBA00023010"/>
    </source>
</evidence>
<comment type="similarity">
    <text evidence="9">Belongs to the SecD/SecF family. SecF subfamily.</text>
</comment>
<dbReference type="GO" id="GO:0043952">
    <property type="term" value="P:protein transport by the Sec complex"/>
    <property type="evidence" value="ECO:0007669"/>
    <property type="project" value="UniProtKB-UniRule"/>
</dbReference>
<dbReference type="GO" id="GO:0065002">
    <property type="term" value="P:intracellular protein transmembrane transport"/>
    <property type="evidence" value="ECO:0007669"/>
    <property type="project" value="UniProtKB-UniRule"/>
</dbReference>
<dbReference type="SUPFAM" id="SSF82866">
    <property type="entry name" value="Multidrug efflux transporter AcrB transmembrane domain"/>
    <property type="match status" value="1"/>
</dbReference>
<evidence type="ECO:0000313" key="12">
    <source>
        <dbReference type="Proteomes" id="UP000176501"/>
    </source>
</evidence>